<evidence type="ECO:0000313" key="5">
    <source>
        <dbReference type="EnsemblPlants" id="AET3Gv20808400.5"/>
    </source>
</evidence>
<evidence type="ECO:0000256" key="2">
    <source>
        <dbReference type="ARBA" id="ARBA00022837"/>
    </source>
</evidence>
<dbReference type="PANTHER" id="PTHR46502">
    <property type="entry name" value="C2 DOMAIN-CONTAINING"/>
    <property type="match status" value="1"/>
</dbReference>
<evidence type="ECO:0000313" key="6">
    <source>
        <dbReference type="Proteomes" id="UP000015105"/>
    </source>
</evidence>
<reference evidence="5" key="5">
    <citation type="journal article" date="2021" name="G3 (Bethesda)">
        <title>Aegilops tauschii genome assembly Aet v5.0 features greater sequence contiguity and improved annotation.</title>
        <authorList>
            <person name="Wang L."/>
            <person name="Zhu T."/>
            <person name="Rodriguez J.C."/>
            <person name="Deal K.R."/>
            <person name="Dubcovsky J."/>
            <person name="McGuire P.E."/>
            <person name="Lux T."/>
            <person name="Spannagl M."/>
            <person name="Mayer K.F.X."/>
            <person name="Baldrich P."/>
            <person name="Meyers B.C."/>
            <person name="Huo N."/>
            <person name="Gu Y.Q."/>
            <person name="Zhou H."/>
            <person name="Devos K.M."/>
            <person name="Bennetzen J.L."/>
            <person name="Unver T."/>
            <person name="Budak H."/>
            <person name="Gulick P.J."/>
            <person name="Galiba G."/>
            <person name="Kalapos B."/>
            <person name="Nelson D.R."/>
            <person name="Li P."/>
            <person name="You F.M."/>
            <person name="Luo M.C."/>
            <person name="Dvorak J."/>
        </authorList>
    </citation>
    <scope>NUCLEOTIDE SEQUENCE [LARGE SCALE GENOMIC DNA]</scope>
    <source>
        <strain evidence="5">cv. AL8/78</strain>
    </source>
</reference>
<evidence type="ECO:0000259" key="4">
    <source>
        <dbReference type="Pfam" id="PF00168"/>
    </source>
</evidence>
<keyword evidence="1" id="KW-0479">Metal-binding</keyword>
<dbReference type="EnsemblPlants" id="AET3Gv20808400.5">
    <property type="protein sequence ID" value="AET3Gv20808400.5"/>
    <property type="gene ID" value="AET3Gv20808400"/>
</dbReference>
<reference evidence="5" key="3">
    <citation type="journal article" date="2017" name="Nature">
        <title>Genome sequence of the progenitor of the wheat D genome Aegilops tauschii.</title>
        <authorList>
            <person name="Luo M.C."/>
            <person name="Gu Y.Q."/>
            <person name="Puiu D."/>
            <person name="Wang H."/>
            <person name="Twardziok S.O."/>
            <person name="Deal K.R."/>
            <person name="Huo N."/>
            <person name="Zhu T."/>
            <person name="Wang L."/>
            <person name="Wang Y."/>
            <person name="McGuire P.E."/>
            <person name="Liu S."/>
            <person name="Long H."/>
            <person name="Ramasamy R.K."/>
            <person name="Rodriguez J.C."/>
            <person name="Van S.L."/>
            <person name="Yuan L."/>
            <person name="Wang Z."/>
            <person name="Xia Z."/>
            <person name="Xiao L."/>
            <person name="Anderson O.D."/>
            <person name="Ouyang S."/>
            <person name="Liang Y."/>
            <person name="Zimin A.V."/>
            <person name="Pertea G."/>
            <person name="Qi P."/>
            <person name="Bennetzen J.L."/>
            <person name="Dai X."/>
            <person name="Dawson M.W."/>
            <person name="Muller H.G."/>
            <person name="Kugler K."/>
            <person name="Rivarola-Duarte L."/>
            <person name="Spannagl M."/>
            <person name="Mayer K.F.X."/>
            <person name="Lu F.H."/>
            <person name="Bevan M.W."/>
            <person name="Leroy P."/>
            <person name="Li P."/>
            <person name="You F.M."/>
            <person name="Sun Q."/>
            <person name="Liu Z."/>
            <person name="Lyons E."/>
            <person name="Wicker T."/>
            <person name="Salzberg S.L."/>
            <person name="Devos K.M."/>
            <person name="Dvorak J."/>
        </authorList>
    </citation>
    <scope>NUCLEOTIDE SEQUENCE [LARGE SCALE GENOMIC DNA]</scope>
    <source>
        <strain evidence="5">cv. AL8/78</strain>
    </source>
</reference>
<organism evidence="5 6">
    <name type="scientific">Aegilops tauschii subsp. strangulata</name>
    <name type="common">Goatgrass</name>
    <dbReference type="NCBI Taxonomy" id="200361"/>
    <lineage>
        <taxon>Eukaryota</taxon>
        <taxon>Viridiplantae</taxon>
        <taxon>Streptophyta</taxon>
        <taxon>Embryophyta</taxon>
        <taxon>Tracheophyta</taxon>
        <taxon>Spermatophyta</taxon>
        <taxon>Magnoliopsida</taxon>
        <taxon>Liliopsida</taxon>
        <taxon>Poales</taxon>
        <taxon>Poaceae</taxon>
        <taxon>BOP clade</taxon>
        <taxon>Pooideae</taxon>
        <taxon>Triticodae</taxon>
        <taxon>Triticeae</taxon>
        <taxon>Triticinae</taxon>
        <taxon>Aegilops</taxon>
    </lineage>
</organism>
<dbReference type="Proteomes" id="UP000015105">
    <property type="component" value="Chromosome 3D"/>
</dbReference>
<protein>
    <recommendedName>
        <fullName evidence="4">C2 domain-containing protein</fullName>
    </recommendedName>
</protein>
<dbReference type="Gene3D" id="2.60.40.150">
    <property type="entry name" value="C2 domain"/>
    <property type="match status" value="1"/>
</dbReference>
<dbReference type="SUPFAM" id="SSF49562">
    <property type="entry name" value="C2 domain (Calcium/lipid-binding domain, CaLB)"/>
    <property type="match status" value="1"/>
</dbReference>
<evidence type="ECO:0000256" key="3">
    <source>
        <dbReference type="SAM" id="MobiDB-lite"/>
    </source>
</evidence>
<sequence>LASKRDLITARPGGNKEKAERPARRQRTEEVLVQVSSLDPEAMGRGVLEVHLVDAKGLFGSDFLGKIDPYVVVQYRSQERKSSTSRGQLPGFVFLFMIFAAANDDTPSWMLERSNQRPLTLAK</sequence>
<dbReference type="Pfam" id="PF00168">
    <property type="entry name" value="C2"/>
    <property type="match status" value="1"/>
</dbReference>
<dbReference type="GO" id="GO:0046872">
    <property type="term" value="F:metal ion binding"/>
    <property type="evidence" value="ECO:0007669"/>
    <property type="project" value="UniProtKB-KW"/>
</dbReference>
<keyword evidence="2" id="KW-0106">Calcium</keyword>
<feature type="domain" description="C2" evidence="4">
    <location>
        <begin position="46"/>
        <end position="90"/>
    </location>
</feature>
<feature type="region of interest" description="Disordered" evidence="3">
    <location>
        <begin position="1"/>
        <end position="28"/>
    </location>
</feature>
<dbReference type="InterPro" id="IPR000008">
    <property type="entry name" value="C2_dom"/>
</dbReference>
<dbReference type="Gramene" id="AET3Gv20808400.5">
    <property type="protein sequence ID" value="AET3Gv20808400.5"/>
    <property type="gene ID" value="AET3Gv20808400"/>
</dbReference>
<name>A0A453FWN2_AEGTS</name>
<reference evidence="6" key="2">
    <citation type="journal article" date="2017" name="Nat. Plants">
        <title>The Aegilops tauschii genome reveals multiple impacts of transposons.</title>
        <authorList>
            <person name="Zhao G."/>
            <person name="Zou C."/>
            <person name="Li K."/>
            <person name="Wang K."/>
            <person name="Li T."/>
            <person name="Gao L."/>
            <person name="Zhang X."/>
            <person name="Wang H."/>
            <person name="Yang Z."/>
            <person name="Liu X."/>
            <person name="Jiang W."/>
            <person name="Mao L."/>
            <person name="Kong X."/>
            <person name="Jiao Y."/>
            <person name="Jia J."/>
        </authorList>
    </citation>
    <scope>NUCLEOTIDE SEQUENCE [LARGE SCALE GENOMIC DNA]</scope>
    <source>
        <strain evidence="6">cv. AL8/78</strain>
    </source>
</reference>
<dbReference type="AlphaFoldDB" id="A0A453FWN2"/>
<keyword evidence="6" id="KW-1185">Reference proteome</keyword>
<dbReference type="InterPro" id="IPR035892">
    <property type="entry name" value="C2_domain_sf"/>
</dbReference>
<accession>A0A453FWN2</accession>
<dbReference type="PANTHER" id="PTHR46502:SF15">
    <property type="entry name" value="16 KDA PHLOEM PROTEIN 1"/>
    <property type="match status" value="1"/>
</dbReference>
<proteinExistence type="predicted"/>
<reference evidence="5" key="4">
    <citation type="submission" date="2019-03" db="UniProtKB">
        <authorList>
            <consortium name="EnsemblPlants"/>
        </authorList>
    </citation>
    <scope>IDENTIFICATION</scope>
</reference>
<reference evidence="6" key="1">
    <citation type="journal article" date="2014" name="Science">
        <title>Ancient hybridizations among the ancestral genomes of bread wheat.</title>
        <authorList>
            <consortium name="International Wheat Genome Sequencing Consortium,"/>
            <person name="Marcussen T."/>
            <person name="Sandve S.R."/>
            <person name="Heier L."/>
            <person name="Spannagl M."/>
            <person name="Pfeifer M."/>
            <person name="Jakobsen K.S."/>
            <person name="Wulff B.B."/>
            <person name="Steuernagel B."/>
            <person name="Mayer K.F."/>
            <person name="Olsen O.A."/>
        </authorList>
    </citation>
    <scope>NUCLEOTIDE SEQUENCE [LARGE SCALE GENOMIC DNA]</scope>
    <source>
        <strain evidence="6">cv. AL8/78</strain>
    </source>
</reference>
<evidence type="ECO:0000256" key="1">
    <source>
        <dbReference type="ARBA" id="ARBA00022723"/>
    </source>
</evidence>